<proteinExistence type="inferred from homology"/>
<dbReference type="GO" id="GO:0006508">
    <property type="term" value="P:proteolysis"/>
    <property type="evidence" value="ECO:0007669"/>
    <property type="project" value="UniProtKB-UniRule"/>
</dbReference>
<keyword evidence="1 2" id="KW-0479">Metal-binding</keyword>
<sequence>MSAYDELLERLKDIDMIGQIGGLLGWDQEVLMPPKAAALRAEQLAWASKAGHMRLTDPRIGELLEELEASEELDDVQAANIRLARESYDKATKLPTEFVAEMAKHRSESLVSWTEARAKDDFSIFRDNLAKSIDLARQKADYLGFDELRYDALLDIYETGLTVARLDPLFAGLRDSVAPLIKAVVESENRPDMSWVEGNSWAQSGQEALSQGVTEAIGFDFDAGRRDVSTHPFCGGTNPDDVRWTTRYSESDPFGSLYGSMHETGHGTYEQGRRRDLDFQPAGEANGLGVHESQSRMWENQVGRSREFCEWVLPLWQQHFPENMEGVSAKALWQAVNLVEPSLIRVEADEATYNLHIMIRYEIEKRLIAGDLEVDDLPDAWDDMYEKFLGIRAPNRALGVLQDIHWSMGAFGYFPTYTLGNLYAAQLLAAAREDLPEHDEQIRRGEFAPLLAWMREHVHQRGSILEPADLIEEATGSPPSPDAFVEYLQDKVERLYGVTA</sequence>
<gene>
    <name evidence="4" type="ORF">CXX69_04455</name>
</gene>
<keyword evidence="2" id="KW-0862">Zinc</keyword>
<dbReference type="EC" id="3.4.17.19" evidence="1"/>
<dbReference type="InterPro" id="IPR001333">
    <property type="entry name" value="Peptidase_M32_Taq"/>
</dbReference>
<dbReference type="PROSITE" id="PS52034">
    <property type="entry name" value="PEPTIDASE_M32"/>
    <property type="match status" value="1"/>
</dbReference>
<feature type="active site" description="Proton donor/acceptor" evidence="3">
    <location>
        <position position="263"/>
    </location>
</feature>
<dbReference type="CDD" id="cd06460">
    <property type="entry name" value="M32_Taq"/>
    <property type="match status" value="1"/>
</dbReference>
<evidence type="ECO:0000256" key="3">
    <source>
        <dbReference type="PIRSR" id="PIRSR006615-2"/>
    </source>
</evidence>
<dbReference type="PANTHER" id="PTHR34217:SF1">
    <property type="entry name" value="CARBOXYPEPTIDASE 1"/>
    <property type="match status" value="1"/>
</dbReference>
<accession>A0A2V3HRJ8</accession>
<organism evidence="4 5">
    <name type="scientific">Candidatus Thalassarchaeum betae</name>
    <dbReference type="NCBI Taxonomy" id="2599289"/>
    <lineage>
        <taxon>Archaea</taxon>
        <taxon>Methanobacteriati</taxon>
        <taxon>Thermoplasmatota</taxon>
        <taxon>Candidatus Poseidoniia</taxon>
        <taxon>Candidatus Poseidoniales</taxon>
        <taxon>Candidatus Thalassarchaeaceae</taxon>
        <taxon>Candidatus Thalassarchaeum</taxon>
    </lineage>
</organism>
<evidence type="ECO:0000313" key="4">
    <source>
        <dbReference type="EMBL" id="PXF21462.1"/>
    </source>
</evidence>
<protein>
    <recommendedName>
        <fullName evidence="1">Metal-dependent carboxypeptidase</fullName>
        <ecNumber evidence="1">3.4.17.19</ecNumber>
    </recommendedName>
</protein>
<name>A0A2V3HRJ8_9ARCH</name>
<comment type="catalytic activity">
    <reaction evidence="1">
        <text>Release of a C-terminal amino acid with broad specificity, except for -Pro.</text>
        <dbReference type="EC" id="3.4.17.19"/>
    </reaction>
</comment>
<feature type="binding site" evidence="2">
    <location>
        <position position="292"/>
    </location>
    <ligand>
        <name>Zn(2+)</name>
        <dbReference type="ChEBI" id="CHEBI:29105"/>
        <note>catalytic</note>
    </ligand>
</feature>
<feature type="binding site" evidence="2">
    <location>
        <position position="262"/>
    </location>
    <ligand>
        <name>Zn(2+)</name>
        <dbReference type="ChEBI" id="CHEBI:29105"/>
        <note>catalytic</note>
    </ligand>
</feature>
<keyword evidence="1" id="KW-0378">Hydrolase</keyword>
<comment type="cofactor">
    <cofactor evidence="2">
        <name>Zn(2+)</name>
        <dbReference type="ChEBI" id="CHEBI:29105"/>
    </cofactor>
    <text evidence="2">Binds 1 zinc ion per subunit.</text>
</comment>
<comment type="function">
    <text evidence="1">Broad specificity carboxypetidase that releases amino acids sequentially from the C-terminus, including neutral, aromatic, polar and basic residues.</text>
</comment>
<reference evidence="4 5" key="1">
    <citation type="journal article" date="2015" name="Nat. Commun.">
        <title>Genomic and transcriptomic evidence for scavenging of diverse organic compounds by widespread deep-sea archaea.</title>
        <authorList>
            <person name="Li M."/>
            <person name="Baker B.J."/>
            <person name="Anantharaman K."/>
            <person name="Jain S."/>
            <person name="Breier J.A."/>
            <person name="Dick G.J."/>
        </authorList>
    </citation>
    <scope>NUCLEOTIDE SEQUENCE [LARGE SCALE GENOMIC DNA]</scope>
    <source>
        <strain evidence="4">Cayman_51_deep</strain>
    </source>
</reference>
<dbReference type="Gene3D" id="1.10.1370.30">
    <property type="match status" value="1"/>
</dbReference>
<dbReference type="PANTHER" id="PTHR34217">
    <property type="entry name" value="METAL-DEPENDENT CARBOXYPEPTIDASE"/>
    <property type="match status" value="1"/>
</dbReference>
<dbReference type="EMBL" id="PSPG01000008">
    <property type="protein sequence ID" value="PXF21462.1"/>
    <property type="molecule type" value="Genomic_DNA"/>
</dbReference>
<keyword evidence="1 4" id="KW-0121">Carboxypeptidase</keyword>
<comment type="caution">
    <text evidence="4">The sequence shown here is derived from an EMBL/GenBank/DDBJ whole genome shotgun (WGS) entry which is preliminary data.</text>
</comment>
<dbReference type="GO" id="GO:0046872">
    <property type="term" value="F:metal ion binding"/>
    <property type="evidence" value="ECO:0007669"/>
    <property type="project" value="UniProtKB-KW"/>
</dbReference>
<keyword evidence="1" id="KW-0645">Protease</keyword>
<dbReference type="Proteomes" id="UP000248161">
    <property type="component" value="Unassembled WGS sequence"/>
</dbReference>
<dbReference type="PRINTS" id="PR00998">
    <property type="entry name" value="CRBOXYPTASET"/>
</dbReference>
<dbReference type="Pfam" id="PF02074">
    <property type="entry name" value="Peptidase_M32"/>
    <property type="match status" value="1"/>
</dbReference>
<feature type="binding site" evidence="2">
    <location>
        <position position="266"/>
    </location>
    <ligand>
        <name>Zn(2+)</name>
        <dbReference type="ChEBI" id="CHEBI:29105"/>
        <note>catalytic</note>
    </ligand>
</feature>
<keyword evidence="1" id="KW-0482">Metalloprotease</keyword>
<dbReference type="AlphaFoldDB" id="A0A2V3HRJ8"/>
<dbReference type="GO" id="GO:0004181">
    <property type="term" value="F:metallocarboxypeptidase activity"/>
    <property type="evidence" value="ECO:0007669"/>
    <property type="project" value="UniProtKB-UniRule"/>
</dbReference>
<evidence type="ECO:0000256" key="2">
    <source>
        <dbReference type="PIRSR" id="PIRSR006615-1"/>
    </source>
</evidence>
<comment type="similarity">
    <text evidence="1">Belongs to the peptidase M32 family.</text>
</comment>
<dbReference type="PIRSF" id="PIRSF006615">
    <property type="entry name" value="Zn_crbxpep_Taq"/>
    <property type="match status" value="1"/>
</dbReference>
<dbReference type="SUPFAM" id="SSF55486">
    <property type="entry name" value="Metalloproteases ('zincins'), catalytic domain"/>
    <property type="match status" value="1"/>
</dbReference>
<evidence type="ECO:0000256" key="1">
    <source>
        <dbReference type="PIRNR" id="PIRNR006615"/>
    </source>
</evidence>
<evidence type="ECO:0000313" key="5">
    <source>
        <dbReference type="Proteomes" id="UP000248161"/>
    </source>
</evidence>